<protein>
    <recommendedName>
        <fullName evidence="4">DUF4384 domain-containing protein</fullName>
    </recommendedName>
</protein>
<comment type="caution">
    <text evidence="2">The sequence shown here is derived from an EMBL/GenBank/DDBJ whole genome shotgun (WGS) entry which is preliminary data.</text>
</comment>
<evidence type="ECO:0000313" key="2">
    <source>
        <dbReference type="EMBL" id="MFD0918015.1"/>
    </source>
</evidence>
<keyword evidence="3" id="KW-1185">Reference proteome</keyword>
<dbReference type="RefSeq" id="WP_377213865.1">
    <property type="nucleotide sequence ID" value="NZ_JBHTJV010000026.1"/>
</dbReference>
<reference evidence="3" key="1">
    <citation type="journal article" date="2019" name="Int. J. Syst. Evol. Microbiol.">
        <title>The Global Catalogue of Microorganisms (GCM) 10K type strain sequencing project: providing services to taxonomists for standard genome sequencing and annotation.</title>
        <authorList>
            <consortium name="The Broad Institute Genomics Platform"/>
            <consortium name="The Broad Institute Genome Sequencing Center for Infectious Disease"/>
            <person name="Wu L."/>
            <person name="Ma J."/>
        </authorList>
    </citation>
    <scope>NUCLEOTIDE SEQUENCE [LARGE SCALE GENOMIC DNA]</scope>
    <source>
        <strain evidence="3">CCUG 60023</strain>
    </source>
</reference>
<proteinExistence type="predicted"/>
<feature type="signal peptide" evidence="1">
    <location>
        <begin position="1"/>
        <end position="21"/>
    </location>
</feature>
<organism evidence="2 3">
    <name type="scientific">Pseudahrensia aquimaris</name>
    <dbReference type="NCBI Taxonomy" id="744461"/>
    <lineage>
        <taxon>Bacteria</taxon>
        <taxon>Pseudomonadati</taxon>
        <taxon>Pseudomonadota</taxon>
        <taxon>Alphaproteobacteria</taxon>
        <taxon>Hyphomicrobiales</taxon>
        <taxon>Ahrensiaceae</taxon>
        <taxon>Pseudahrensia</taxon>
    </lineage>
</organism>
<gene>
    <name evidence="2" type="ORF">ACFQ14_16555</name>
</gene>
<evidence type="ECO:0000256" key="1">
    <source>
        <dbReference type="SAM" id="SignalP"/>
    </source>
</evidence>
<feature type="chain" id="PRO_5047029956" description="DUF4384 domain-containing protein" evidence="1">
    <location>
        <begin position="22"/>
        <end position="228"/>
    </location>
</feature>
<keyword evidence="1" id="KW-0732">Signal</keyword>
<dbReference type="EMBL" id="JBHTJV010000026">
    <property type="protein sequence ID" value="MFD0918015.1"/>
    <property type="molecule type" value="Genomic_DNA"/>
</dbReference>
<accession>A0ABW3FL83</accession>
<sequence length="228" mass="24958">MIKTALLATAVFGVATMAAMAEGALVEQTLPLAFDNQDGLTTGAVDKKPQQPVPLLRYKSSVNDKGRIVVEFDEEKSTSNAKPRDVMTVFAPDVRFTEILLHSQDWYLQVDPNGTMQGIYTVPRNQALPSSVLRSMGDGFGLLKVNPANSFFKVFPSKLQLASQLTTFMEAARETTCEQPRRPETITATVDVKPGWSAAGKINFSASWKVSELCKEVKEAKAIKKDEG</sequence>
<dbReference type="Proteomes" id="UP001597101">
    <property type="component" value="Unassembled WGS sequence"/>
</dbReference>
<evidence type="ECO:0000313" key="3">
    <source>
        <dbReference type="Proteomes" id="UP001597101"/>
    </source>
</evidence>
<evidence type="ECO:0008006" key="4">
    <source>
        <dbReference type="Google" id="ProtNLM"/>
    </source>
</evidence>
<name>A0ABW3FL83_9HYPH</name>